<dbReference type="Pfam" id="PF00903">
    <property type="entry name" value="Glyoxalase"/>
    <property type="match status" value="1"/>
</dbReference>
<sequence>MQTLGRIVILVNDYDEAADFYRDKLGLDTLFDAGEGARRFLHLGFGRGGVWLLLADSAEARARVGNQTGGQPVGVVYTDDIHGDFARLTEKGVKVAETVQSDEGSFHFRFHDLYGNQWVLVQSNASAR</sequence>
<dbReference type="SUPFAM" id="SSF54593">
    <property type="entry name" value="Glyoxalase/Bleomycin resistance protein/Dihydroxybiphenyl dioxygenase"/>
    <property type="match status" value="1"/>
</dbReference>
<dbReference type="PANTHER" id="PTHR36437:SF2">
    <property type="entry name" value="GLYOXALASE_BLEOMYCIN RESISTANCE PROTEIN_DIOXYGENASE"/>
    <property type="match status" value="1"/>
</dbReference>
<dbReference type="InterPro" id="IPR004360">
    <property type="entry name" value="Glyas_Fos-R_dOase_dom"/>
</dbReference>
<dbReference type="EMBL" id="VJMF01000024">
    <property type="protein sequence ID" value="TRL36143.1"/>
    <property type="molecule type" value="Genomic_DNA"/>
</dbReference>
<dbReference type="AlphaFoldDB" id="A0A549T2N5"/>
<evidence type="ECO:0000313" key="3">
    <source>
        <dbReference type="Proteomes" id="UP000316781"/>
    </source>
</evidence>
<proteinExistence type="predicted"/>
<dbReference type="PANTHER" id="PTHR36437">
    <property type="entry name" value="GLYOXALASE/BLEOMYCIN RESISTANCE PROTEIN/DIOXYGENASE"/>
    <property type="match status" value="1"/>
</dbReference>
<dbReference type="PROSITE" id="PS51819">
    <property type="entry name" value="VOC"/>
    <property type="match status" value="1"/>
</dbReference>
<dbReference type="Proteomes" id="UP000316781">
    <property type="component" value="Unassembled WGS sequence"/>
</dbReference>
<dbReference type="InterPro" id="IPR029068">
    <property type="entry name" value="Glyas_Bleomycin-R_OHBP_Dase"/>
</dbReference>
<protein>
    <submittedName>
        <fullName evidence="2">Glyoxalase</fullName>
    </submittedName>
</protein>
<dbReference type="Gene3D" id="3.10.180.10">
    <property type="entry name" value="2,3-Dihydroxybiphenyl 1,2-Dioxygenase, domain 1"/>
    <property type="match status" value="1"/>
</dbReference>
<dbReference type="InterPro" id="IPR037523">
    <property type="entry name" value="VOC_core"/>
</dbReference>
<organism evidence="2 3">
    <name type="scientific">Methylosinus sporium</name>
    <dbReference type="NCBI Taxonomy" id="428"/>
    <lineage>
        <taxon>Bacteria</taxon>
        <taxon>Pseudomonadati</taxon>
        <taxon>Pseudomonadota</taxon>
        <taxon>Alphaproteobacteria</taxon>
        <taxon>Hyphomicrobiales</taxon>
        <taxon>Methylocystaceae</taxon>
        <taxon>Methylosinus</taxon>
    </lineage>
</organism>
<comment type="caution">
    <text evidence="2">The sequence shown here is derived from an EMBL/GenBank/DDBJ whole genome shotgun (WGS) entry which is preliminary data.</text>
</comment>
<accession>A0A549T2N5</accession>
<reference evidence="2 3" key="1">
    <citation type="submission" date="2019-07" db="EMBL/GenBank/DDBJ databases">
        <title>Ln-dependent methylotrophs.</title>
        <authorList>
            <person name="Tani A."/>
        </authorList>
    </citation>
    <scope>NUCLEOTIDE SEQUENCE [LARGE SCALE GENOMIC DNA]</scope>
    <source>
        <strain evidence="2 3">SM89A</strain>
    </source>
</reference>
<gene>
    <name evidence="2" type="ORF">FM996_05575</name>
</gene>
<evidence type="ECO:0000313" key="2">
    <source>
        <dbReference type="EMBL" id="TRL36143.1"/>
    </source>
</evidence>
<name>A0A549T2N5_METSR</name>
<feature type="domain" description="VOC" evidence="1">
    <location>
        <begin position="3"/>
        <end position="123"/>
    </location>
</feature>
<evidence type="ECO:0000259" key="1">
    <source>
        <dbReference type="PROSITE" id="PS51819"/>
    </source>
</evidence>